<name>A0A2P6Q7A9_ROSCH</name>
<comment type="caution">
    <text evidence="1">The sequence shown here is derived from an EMBL/GenBank/DDBJ whole genome shotgun (WGS) entry which is preliminary data.</text>
</comment>
<dbReference type="AlphaFoldDB" id="A0A2P6Q7A9"/>
<protein>
    <submittedName>
        <fullName evidence="1">Uncharacterized protein</fullName>
    </submittedName>
</protein>
<proteinExistence type="predicted"/>
<evidence type="ECO:0000313" key="2">
    <source>
        <dbReference type="Proteomes" id="UP000238479"/>
    </source>
</evidence>
<dbReference type="EMBL" id="PDCK01000043">
    <property type="protein sequence ID" value="PRQ30052.1"/>
    <property type="molecule type" value="Genomic_DNA"/>
</dbReference>
<dbReference type="Proteomes" id="UP000238479">
    <property type="component" value="Chromosome 5"/>
</dbReference>
<keyword evidence="2" id="KW-1185">Reference proteome</keyword>
<evidence type="ECO:0000313" key="1">
    <source>
        <dbReference type="EMBL" id="PRQ30052.1"/>
    </source>
</evidence>
<organism evidence="1 2">
    <name type="scientific">Rosa chinensis</name>
    <name type="common">China rose</name>
    <dbReference type="NCBI Taxonomy" id="74649"/>
    <lineage>
        <taxon>Eukaryota</taxon>
        <taxon>Viridiplantae</taxon>
        <taxon>Streptophyta</taxon>
        <taxon>Embryophyta</taxon>
        <taxon>Tracheophyta</taxon>
        <taxon>Spermatophyta</taxon>
        <taxon>Magnoliopsida</taxon>
        <taxon>eudicotyledons</taxon>
        <taxon>Gunneridae</taxon>
        <taxon>Pentapetalae</taxon>
        <taxon>rosids</taxon>
        <taxon>fabids</taxon>
        <taxon>Rosales</taxon>
        <taxon>Rosaceae</taxon>
        <taxon>Rosoideae</taxon>
        <taxon>Rosoideae incertae sedis</taxon>
        <taxon>Rosa</taxon>
    </lineage>
</organism>
<dbReference type="Gramene" id="PRQ30052">
    <property type="protein sequence ID" value="PRQ30052"/>
    <property type="gene ID" value="RchiOBHm_Chr5g0020431"/>
</dbReference>
<sequence>MSTVNSSALLSSYLYTTSSFSIIESFVLQMNLGLGWHPNLKRCGDNESPISLFQFRCLESLLKLHALPMFVTIIC</sequence>
<gene>
    <name evidence="1" type="ORF">RchiOBHm_Chr5g0020431</name>
</gene>
<accession>A0A2P6Q7A9</accession>
<reference evidence="1 2" key="1">
    <citation type="journal article" date="2018" name="Nat. Genet.">
        <title>The Rosa genome provides new insights in the design of modern roses.</title>
        <authorList>
            <person name="Bendahmane M."/>
        </authorList>
    </citation>
    <scope>NUCLEOTIDE SEQUENCE [LARGE SCALE GENOMIC DNA]</scope>
    <source>
        <strain evidence="2">cv. Old Blush</strain>
    </source>
</reference>